<proteinExistence type="predicted"/>
<dbReference type="AlphaFoldDB" id="A0A2D4N8P2"/>
<dbReference type="EMBL" id="IACM01155878">
    <property type="protein sequence ID" value="LAB41366.1"/>
    <property type="molecule type" value="Transcribed_RNA"/>
</dbReference>
<reference evidence="1" key="1">
    <citation type="submission" date="2017-07" db="EMBL/GenBank/DDBJ databases">
        <authorList>
            <person name="Mikheyev A."/>
            <person name="Grau M."/>
        </authorList>
    </citation>
    <scope>NUCLEOTIDE SEQUENCE</scope>
    <source>
        <tissue evidence="1">Venom_gland</tissue>
    </source>
</reference>
<organism evidence="1">
    <name type="scientific">Micrurus spixii</name>
    <name type="common">Amazon coral snake</name>
    <dbReference type="NCBI Taxonomy" id="129469"/>
    <lineage>
        <taxon>Eukaryota</taxon>
        <taxon>Metazoa</taxon>
        <taxon>Chordata</taxon>
        <taxon>Craniata</taxon>
        <taxon>Vertebrata</taxon>
        <taxon>Euteleostomi</taxon>
        <taxon>Lepidosauria</taxon>
        <taxon>Squamata</taxon>
        <taxon>Bifurcata</taxon>
        <taxon>Unidentata</taxon>
        <taxon>Episquamata</taxon>
        <taxon>Toxicofera</taxon>
        <taxon>Serpentes</taxon>
        <taxon>Colubroidea</taxon>
        <taxon>Elapidae</taxon>
        <taxon>Elapinae</taxon>
        <taxon>Micrurus</taxon>
    </lineage>
</organism>
<sequence>MEKEDIRLSLALVCCPFEAMEQTIVPFVIFENEPMKARLAILFDCYSVKGGFAPPPSFLFRINLHHASGCFGASCCRVAGKLHRLVGRTDAKEAGLCYMWVEPDPEAWITSLEINQVLPPSIILPFLYASHSQRMEVALEQ</sequence>
<evidence type="ECO:0000313" key="1">
    <source>
        <dbReference type="EMBL" id="LAB41366.1"/>
    </source>
</evidence>
<accession>A0A2D4N8P2</accession>
<protein>
    <submittedName>
        <fullName evidence="1">Uncharacterized protein</fullName>
    </submittedName>
</protein>
<name>A0A2D4N8P2_9SAUR</name>
<reference evidence="1" key="2">
    <citation type="submission" date="2017-11" db="EMBL/GenBank/DDBJ databases">
        <title>Coralsnake Venomics: Analyses of Venom Gland Transcriptomes and Proteomes of Six Brazilian Taxa.</title>
        <authorList>
            <person name="Aird S.D."/>
            <person name="Jorge da Silva N."/>
            <person name="Qiu L."/>
            <person name="Villar-Briones A."/>
            <person name="Aparecida-Saddi V."/>
            <person name="Campos-Telles M.P."/>
            <person name="Grau M."/>
            <person name="Mikheyev A.S."/>
        </authorList>
    </citation>
    <scope>NUCLEOTIDE SEQUENCE</scope>
    <source>
        <tissue evidence="1">Venom_gland</tissue>
    </source>
</reference>